<evidence type="ECO:0000313" key="2">
    <source>
        <dbReference type="EMBL" id="GMH00701.1"/>
    </source>
</evidence>
<dbReference type="PANTHER" id="PTHR35995">
    <property type="entry name" value="OS04G0690500 PROTEIN"/>
    <property type="match status" value="1"/>
</dbReference>
<dbReference type="PANTHER" id="PTHR35995:SF1">
    <property type="entry name" value="OS04G0690500 PROTEIN"/>
    <property type="match status" value="1"/>
</dbReference>
<dbReference type="Proteomes" id="UP001279734">
    <property type="component" value="Unassembled WGS sequence"/>
</dbReference>
<dbReference type="Pfam" id="PF05340">
    <property type="entry name" value="DUF740"/>
    <property type="match status" value="1"/>
</dbReference>
<reference evidence="2" key="1">
    <citation type="submission" date="2023-05" db="EMBL/GenBank/DDBJ databases">
        <title>Nepenthes gracilis genome sequencing.</title>
        <authorList>
            <person name="Fukushima K."/>
        </authorList>
    </citation>
    <scope>NUCLEOTIDE SEQUENCE</scope>
    <source>
        <strain evidence="2">SING2019-196</strain>
    </source>
</reference>
<gene>
    <name evidence="2" type="ORF">Nepgr_002540</name>
</gene>
<feature type="compositionally biased region" description="Basic residues" evidence="1">
    <location>
        <begin position="43"/>
        <end position="54"/>
    </location>
</feature>
<name>A0AAD3P6G2_NEPGR</name>
<organism evidence="2 3">
    <name type="scientific">Nepenthes gracilis</name>
    <name type="common">Slender pitcher plant</name>
    <dbReference type="NCBI Taxonomy" id="150966"/>
    <lineage>
        <taxon>Eukaryota</taxon>
        <taxon>Viridiplantae</taxon>
        <taxon>Streptophyta</taxon>
        <taxon>Embryophyta</taxon>
        <taxon>Tracheophyta</taxon>
        <taxon>Spermatophyta</taxon>
        <taxon>Magnoliopsida</taxon>
        <taxon>eudicotyledons</taxon>
        <taxon>Gunneridae</taxon>
        <taxon>Pentapetalae</taxon>
        <taxon>Caryophyllales</taxon>
        <taxon>Nepenthaceae</taxon>
        <taxon>Nepenthes</taxon>
    </lineage>
</organism>
<comment type="caution">
    <text evidence="2">The sequence shown here is derived from an EMBL/GenBank/DDBJ whole genome shotgun (WGS) entry which is preliminary data.</text>
</comment>
<evidence type="ECO:0000313" key="3">
    <source>
        <dbReference type="Proteomes" id="UP001279734"/>
    </source>
</evidence>
<feature type="region of interest" description="Disordered" evidence="1">
    <location>
        <begin position="43"/>
        <end position="70"/>
    </location>
</feature>
<evidence type="ECO:0000256" key="1">
    <source>
        <dbReference type="SAM" id="MobiDB-lite"/>
    </source>
</evidence>
<proteinExistence type="predicted"/>
<dbReference type="EMBL" id="BSYO01000002">
    <property type="protein sequence ID" value="GMH00701.1"/>
    <property type="molecule type" value="Genomic_DNA"/>
</dbReference>
<dbReference type="InterPro" id="IPR008004">
    <property type="entry name" value="OCTOPUS-like"/>
</dbReference>
<accession>A0AAD3P6G2</accession>
<protein>
    <submittedName>
        <fullName evidence="2">Uncharacterized protein</fullName>
    </submittedName>
</protein>
<keyword evidence="3" id="KW-1185">Reference proteome</keyword>
<sequence length="211" mass="23964">MNDHCSEYSNKNPFCCYFHPNEDIVGVCHLCLKERLLILAAKQGRKHHHRRQARRSGSVGGGADLQRKPPPFTLHKIFAFGSLLRSRKSQNSDHHLDASTSLEDSFISIKFEENGAALWENGKASKVFTERSKTLCDRESFAAKEANAKAKSVVEHAKPRLFLGWRKKIGQLFQLIRRKKSGKANVPVHVGDRADGAAKVRRFCTWRRTKD</sequence>
<dbReference type="AlphaFoldDB" id="A0AAD3P6G2"/>